<dbReference type="Pfam" id="PF12728">
    <property type="entry name" value="HTH_17"/>
    <property type="match status" value="1"/>
</dbReference>
<evidence type="ECO:0000313" key="2">
    <source>
        <dbReference type="EMBL" id="EIJ34525.1"/>
    </source>
</evidence>
<dbReference type="InterPro" id="IPR041657">
    <property type="entry name" value="HTH_17"/>
</dbReference>
<sequence>MQSNQTLEQLLTPAQFAEKFNVSERFLQNDRVTKRRIPYIKVGRFVRYRASDGAEFVTANRIGG</sequence>
<gene>
    <name evidence="2" type="ORF">Thini_1949</name>
</gene>
<reference evidence="3" key="1">
    <citation type="journal article" date="2011" name="Stand. Genomic Sci.">
        <title>Genome sequence of the filamentous, gliding Thiothrix nivea neotype strain (JP2(T)).</title>
        <authorList>
            <person name="Lapidus A."/>
            <person name="Nolan M."/>
            <person name="Lucas S."/>
            <person name="Glavina Del Rio T."/>
            <person name="Tice H."/>
            <person name="Cheng J.F."/>
            <person name="Tapia R."/>
            <person name="Han C."/>
            <person name="Goodwin L."/>
            <person name="Pitluck S."/>
            <person name="Liolios K."/>
            <person name="Pagani I."/>
            <person name="Ivanova N."/>
            <person name="Huntemann M."/>
            <person name="Mavromatis K."/>
            <person name="Mikhailova N."/>
            <person name="Pati A."/>
            <person name="Chen A."/>
            <person name="Palaniappan K."/>
            <person name="Land M."/>
            <person name="Brambilla E.M."/>
            <person name="Rohde M."/>
            <person name="Abt B."/>
            <person name="Verbarg S."/>
            <person name="Goker M."/>
            <person name="Bristow J."/>
            <person name="Eisen J.A."/>
            <person name="Markowitz V."/>
            <person name="Hugenholtz P."/>
            <person name="Kyrpides N.C."/>
            <person name="Klenk H.P."/>
            <person name="Woyke T."/>
        </authorList>
    </citation>
    <scope>NUCLEOTIDE SEQUENCE [LARGE SCALE GENOMIC DNA]</scope>
    <source>
        <strain evidence="3">ATCC 35100 / DSM 5205 / JP2</strain>
    </source>
</reference>
<evidence type="ECO:0000313" key="3">
    <source>
        <dbReference type="Proteomes" id="UP000005317"/>
    </source>
</evidence>
<feature type="domain" description="Helix-turn-helix" evidence="1">
    <location>
        <begin position="10"/>
        <end position="52"/>
    </location>
</feature>
<evidence type="ECO:0000259" key="1">
    <source>
        <dbReference type="Pfam" id="PF12728"/>
    </source>
</evidence>
<dbReference type="Proteomes" id="UP000005317">
    <property type="component" value="Unassembled WGS sequence"/>
</dbReference>
<name>A0A656HHL5_THINJ</name>
<dbReference type="SUPFAM" id="SSF46955">
    <property type="entry name" value="Putative DNA-binding domain"/>
    <property type="match status" value="1"/>
</dbReference>
<protein>
    <recommendedName>
        <fullName evidence="1">Helix-turn-helix domain-containing protein</fullName>
    </recommendedName>
</protein>
<accession>A0A656HHL5</accession>
<dbReference type="InterPro" id="IPR009061">
    <property type="entry name" value="DNA-bd_dom_put_sf"/>
</dbReference>
<proteinExistence type="predicted"/>
<dbReference type="RefSeq" id="WP_002708453.1">
    <property type="nucleotide sequence ID" value="NZ_JH651384.1"/>
</dbReference>
<dbReference type="EMBL" id="JH651384">
    <property type="protein sequence ID" value="EIJ34525.1"/>
    <property type="molecule type" value="Genomic_DNA"/>
</dbReference>
<dbReference type="AlphaFoldDB" id="A0A656HHL5"/>
<organism evidence="2 3">
    <name type="scientific">Thiothrix nivea (strain ATCC 35100 / DSM 5205 / JP2)</name>
    <dbReference type="NCBI Taxonomy" id="870187"/>
    <lineage>
        <taxon>Bacteria</taxon>
        <taxon>Pseudomonadati</taxon>
        <taxon>Pseudomonadota</taxon>
        <taxon>Gammaproteobacteria</taxon>
        <taxon>Thiotrichales</taxon>
        <taxon>Thiotrichaceae</taxon>
        <taxon>Thiothrix</taxon>
    </lineage>
</organism>
<keyword evidence="3" id="KW-1185">Reference proteome</keyword>